<keyword evidence="8 10" id="KW-0472">Membrane</keyword>
<proteinExistence type="inferred from homology"/>
<comment type="subunit">
    <text evidence="10">Homopentamer.</text>
</comment>
<dbReference type="PANTHER" id="PTHR30266">
    <property type="entry name" value="MECHANOSENSITIVE CHANNEL MSCL"/>
    <property type="match status" value="1"/>
</dbReference>
<evidence type="ECO:0000256" key="1">
    <source>
        <dbReference type="ARBA" id="ARBA00004651"/>
    </source>
</evidence>
<dbReference type="Pfam" id="PF01741">
    <property type="entry name" value="MscL"/>
    <property type="match status" value="1"/>
</dbReference>
<evidence type="ECO:0000256" key="3">
    <source>
        <dbReference type="ARBA" id="ARBA00022448"/>
    </source>
</evidence>
<keyword evidence="3 10" id="KW-0813">Transport</keyword>
<evidence type="ECO:0000256" key="8">
    <source>
        <dbReference type="ARBA" id="ARBA00023136"/>
    </source>
</evidence>
<dbReference type="Proteomes" id="UP001303324">
    <property type="component" value="Chromosome"/>
</dbReference>
<evidence type="ECO:0000256" key="9">
    <source>
        <dbReference type="ARBA" id="ARBA00023303"/>
    </source>
</evidence>
<evidence type="ECO:0000256" key="5">
    <source>
        <dbReference type="ARBA" id="ARBA00022692"/>
    </source>
</evidence>
<dbReference type="RefSeq" id="WP_311074114.1">
    <property type="nucleotide sequence ID" value="NZ_CP134494.1"/>
</dbReference>
<accession>A0ABY9VIA3</accession>
<dbReference type="NCBIfam" id="NF001843">
    <property type="entry name" value="PRK00567.1-4"/>
    <property type="match status" value="1"/>
</dbReference>
<dbReference type="EMBL" id="CP134494">
    <property type="protein sequence ID" value="WNF23682.1"/>
    <property type="molecule type" value="Genomic_DNA"/>
</dbReference>
<dbReference type="SUPFAM" id="SSF81330">
    <property type="entry name" value="Gated mechanosensitive channel"/>
    <property type="match status" value="1"/>
</dbReference>
<evidence type="ECO:0000256" key="7">
    <source>
        <dbReference type="ARBA" id="ARBA00023065"/>
    </source>
</evidence>
<comment type="subcellular location">
    <subcellularLocation>
        <location evidence="1 10">Cell membrane</location>
        <topology evidence="1 10">Multi-pass membrane protein</topology>
    </subcellularLocation>
</comment>
<organism evidence="11 12">
    <name type="scientific">Mesobacillus jeotgali</name>
    <dbReference type="NCBI Taxonomy" id="129985"/>
    <lineage>
        <taxon>Bacteria</taxon>
        <taxon>Bacillati</taxon>
        <taxon>Bacillota</taxon>
        <taxon>Bacilli</taxon>
        <taxon>Bacillales</taxon>
        <taxon>Bacillaceae</taxon>
        <taxon>Mesobacillus</taxon>
    </lineage>
</organism>
<keyword evidence="6 10" id="KW-1133">Transmembrane helix</keyword>
<keyword evidence="4 10" id="KW-1003">Cell membrane</keyword>
<evidence type="ECO:0000256" key="4">
    <source>
        <dbReference type="ARBA" id="ARBA00022475"/>
    </source>
</evidence>
<keyword evidence="9 10" id="KW-0407">Ion channel</keyword>
<dbReference type="PANTHER" id="PTHR30266:SF2">
    <property type="entry name" value="LARGE-CONDUCTANCE MECHANOSENSITIVE CHANNEL"/>
    <property type="match status" value="1"/>
</dbReference>
<dbReference type="Gene3D" id="1.10.1200.120">
    <property type="entry name" value="Large-conductance mechanosensitive channel, MscL, domain 1"/>
    <property type="match status" value="1"/>
</dbReference>
<dbReference type="PROSITE" id="PS01327">
    <property type="entry name" value="MSCL"/>
    <property type="match status" value="1"/>
</dbReference>
<protein>
    <recommendedName>
        <fullName evidence="10">Large-conductance mechanosensitive channel</fullName>
    </recommendedName>
</protein>
<evidence type="ECO:0000256" key="6">
    <source>
        <dbReference type="ARBA" id="ARBA00022989"/>
    </source>
</evidence>
<evidence type="ECO:0000313" key="12">
    <source>
        <dbReference type="Proteomes" id="UP001303324"/>
    </source>
</evidence>
<keyword evidence="12" id="KW-1185">Reference proteome</keyword>
<reference evidence="11 12" key="1">
    <citation type="submission" date="2023-09" db="EMBL/GenBank/DDBJ databases">
        <title>Microbial mechanism of fulvic acid promoting antimony reduction mineralization in rice fields.</title>
        <authorList>
            <person name="Chen G."/>
            <person name="Lan J."/>
        </authorList>
    </citation>
    <scope>NUCLEOTIDE SEQUENCE [LARGE SCALE GENOMIC DNA]</scope>
    <source>
        <strain evidence="11 12">PS1</strain>
    </source>
</reference>
<evidence type="ECO:0000256" key="10">
    <source>
        <dbReference type="HAMAP-Rule" id="MF_00115"/>
    </source>
</evidence>
<dbReference type="InterPro" id="IPR001185">
    <property type="entry name" value="MS_channel"/>
</dbReference>
<dbReference type="InterPro" id="IPR019823">
    <property type="entry name" value="Mechanosensitive_channel_CS"/>
</dbReference>
<dbReference type="HAMAP" id="MF_00115">
    <property type="entry name" value="MscL"/>
    <property type="match status" value="1"/>
</dbReference>
<dbReference type="NCBIfam" id="TIGR00220">
    <property type="entry name" value="mscL"/>
    <property type="match status" value="1"/>
</dbReference>
<comment type="similarity">
    <text evidence="2 10">Belongs to the MscL family.</text>
</comment>
<sequence>MWNEFKKFAFKGNVLDLAVGVIIGAAFGKIVSSLVDDIIMPIVGVLSFGEDFSTLTYKTIKYGAFVQSIVDFFITAFAIFIFIRIISRYRKKEEAKPAAPTPDVKEELLKEIRDLLKEQKQI</sequence>
<feature type="transmembrane region" description="Helical" evidence="10">
    <location>
        <begin position="12"/>
        <end position="31"/>
    </location>
</feature>
<name>A0ABY9VIA3_9BACI</name>
<gene>
    <name evidence="10 11" type="primary">mscL</name>
    <name evidence="11" type="ORF">RH061_03995</name>
</gene>
<dbReference type="InterPro" id="IPR036019">
    <property type="entry name" value="MscL_channel"/>
</dbReference>
<evidence type="ECO:0000256" key="2">
    <source>
        <dbReference type="ARBA" id="ARBA00007254"/>
    </source>
</evidence>
<dbReference type="PRINTS" id="PR01264">
    <property type="entry name" value="MECHCHANNEL"/>
</dbReference>
<dbReference type="InterPro" id="IPR037673">
    <property type="entry name" value="MSC/AndL"/>
</dbReference>
<keyword evidence="7 10" id="KW-0406">Ion transport</keyword>
<evidence type="ECO:0000313" key="11">
    <source>
        <dbReference type="EMBL" id="WNF23682.1"/>
    </source>
</evidence>
<comment type="function">
    <text evidence="10">Channel that opens in response to stretch forces in the membrane lipid bilayer. May participate in the regulation of osmotic pressure changes within the cell.</text>
</comment>
<feature type="transmembrane region" description="Helical" evidence="10">
    <location>
        <begin position="64"/>
        <end position="86"/>
    </location>
</feature>
<keyword evidence="5 10" id="KW-0812">Transmembrane</keyword>